<evidence type="ECO:0000256" key="3">
    <source>
        <dbReference type="ARBA" id="ARBA00022576"/>
    </source>
</evidence>
<dbReference type="Gene3D" id="3.90.1150.10">
    <property type="entry name" value="Aspartate Aminotransferase, domain 1"/>
    <property type="match status" value="1"/>
</dbReference>
<keyword evidence="4" id="KW-0808">Transferase</keyword>
<dbReference type="PANTHER" id="PTHR46383:SF1">
    <property type="entry name" value="ASPARTATE AMINOTRANSFERASE"/>
    <property type="match status" value="1"/>
</dbReference>
<dbReference type="AlphaFoldDB" id="X0Y2H9"/>
<organism evidence="7">
    <name type="scientific">marine sediment metagenome</name>
    <dbReference type="NCBI Taxonomy" id="412755"/>
    <lineage>
        <taxon>unclassified sequences</taxon>
        <taxon>metagenomes</taxon>
        <taxon>ecological metagenomes</taxon>
    </lineage>
</organism>
<dbReference type="EMBL" id="BARS01050606">
    <property type="protein sequence ID" value="GAG49910.1"/>
    <property type="molecule type" value="Genomic_DNA"/>
</dbReference>
<dbReference type="GO" id="GO:0008483">
    <property type="term" value="F:transaminase activity"/>
    <property type="evidence" value="ECO:0007669"/>
    <property type="project" value="UniProtKB-KW"/>
</dbReference>
<dbReference type="InterPro" id="IPR004839">
    <property type="entry name" value="Aminotransferase_I/II_large"/>
</dbReference>
<dbReference type="Pfam" id="PF00155">
    <property type="entry name" value="Aminotran_1_2"/>
    <property type="match status" value="1"/>
</dbReference>
<evidence type="ECO:0000256" key="5">
    <source>
        <dbReference type="ARBA" id="ARBA00022898"/>
    </source>
</evidence>
<comment type="similarity">
    <text evidence="2">Belongs to the class-I pyridoxal-phosphate-dependent aminotransferase family.</text>
</comment>
<dbReference type="InterPro" id="IPR015424">
    <property type="entry name" value="PyrdxlP-dep_Trfase"/>
</dbReference>
<name>X0Y2H9_9ZZZZ</name>
<protein>
    <recommendedName>
        <fullName evidence="6">Aminotransferase class I/classII large domain-containing protein</fullName>
    </recommendedName>
</protein>
<dbReference type="GO" id="GO:0030170">
    <property type="term" value="F:pyridoxal phosphate binding"/>
    <property type="evidence" value="ECO:0007669"/>
    <property type="project" value="InterPro"/>
</dbReference>
<evidence type="ECO:0000259" key="6">
    <source>
        <dbReference type="Pfam" id="PF00155"/>
    </source>
</evidence>
<sequence>MKPVAHRVREIQPSKTVEIAALAQQMKAQGENVISLSVGEPDFSTPSHVRKAAEEAIRAGLTRYGPATGSPSLLAAVRAKFSNENNLSYNEDQI</sequence>
<gene>
    <name evidence="7" type="ORF">S01H1_75512</name>
</gene>
<keyword evidence="5" id="KW-0663">Pyridoxal phosphate</keyword>
<dbReference type="PANTHER" id="PTHR46383">
    <property type="entry name" value="ASPARTATE AMINOTRANSFERASE"/>
    <property type="match status" value="1"/>
</dbReference>
<proteinExistence type="inferred from homology"/>
<comment type="cofactor">
    <cofactor evidence="1">
        <name>pyridoxal 5'-phosphate</name>
        <dbReference type="ChEBI" id="CHEBI:597326"/>
    </cofactor>
</comment>
<accession>X0Y2H9</accession>
<dbReference type="InterPro" id="IPR050596">
    <property type="entry name" value="AspAT/PAT-like"/>
</dbReference>
<keyword evidence="3" id="KW-0032">Aminotransferase</keyword>
<feature type="non-terminal residue" evidence="7">
    <location>
        <position position="94"/>
    </location>
</feature>
<evidence type="ECO:0000256" key="2">
    <source>
        <dbReference type="ARBA" id="ARBA00007441"/>
    </source>
</evidence>
<dbReference type="InterPro" id="IPR015422">
    <property type="entry name" value="PyrdxlP-dep_Trfase_small"/>
</dbReference>
<evidence type="ECO:0000256" key="1">
    <source>
        <dbReference type="ARBA" id="ARBA00001933"/>
    </source>
</evidence>
<evidence type="ECO:0000256" key="4">
    <source>
        <dbReference type="ARBA" id="ARBA00022679"/>
    </source>
</evidence>
<dbReference type="SUPFAM" id="SSF53383">
    <property type="entry name" value="PLP-dependent transferases"/>
    <property type="match status" value="1"/>
</dbReference>
<reference evidence="7" key="1">
    <citation type="journal article" date="2014" name="Front. Microbiol.">
        <title>High frequency of phylogenetically diverse reductive dehalogenase-homologous genes in deep subseafloor sedimentary metagenomes.</title>
        <authorList>
            <person name="Kawai M."/>
            <person name="Futagami T."/>
            <person name="Toyoda A."/>
            <person name="Takaki Y."/>
            <person name="Nishi S."/>
            <person name="Hori S."/>
            <person name="Arai W."/>
            <person name="Tsubouchi T."/>
            <person name="Morono Y."/>
            <person name="Uchiyama I."/>
            <person name="Ito T."/>
            <person name="Fujiyama A."/>
            <person name="Inagaki F."/>
            <person name="Takami H."/>
        </authorList>
    </citation>
    <scope>NUCLEOTIDE SEQUENCE</scope>
    <source>
        <strain evidence="7">Expedition CK06-06</strain>
    </source>
</reference>
<comment type="caution">
    <text evidence="7">The sequence shown here is derived from an EMBL/GenBank/DDBJ whole genome shotgun (WGS) entry which is preliminary data.</text>
</comment>
<evidence type="ECO:0000313" key="7">
    <source>
        <dbReference type="EMBL" id="GAG49910.1"/>
    </source>
</evidence>
<dbReference type="GO" id="GO:0006520">
    <property type="term" value="P:amino acid metabolic process"/>
    <property type="evidence" value="ECO:0007669"/>
    <property type="project" value="InterPro"/>
</dbReference>
<feature type="domain" description="Aminotransferase class I/classII large" evidence="6">
    <location>
        <begin position="32"/>
        <end position="92"/>
    </location>
</feature>